<proteinExistence type="predicted"/>
<feature type="non-terminal residue" evidence="1">
    <location>
        <position position="1"/>
    </location>
</feature>
<dbReference type="EMBL" id="CADCUN010000067">
    <property type="protein sequence ID" value="CAA9377524.1"/>
    <property type="molecule type" value="Genomic_DNA"/>
</dbReference>
<feature type="non-terminal residue" evidence="1">
    <location>
        <position position="62"/>
    </location>
</feature>
<gene>
    <name evidence="1" type="ORF">AVDCRST_MAG60-618</name>
</gene>
<name>A0A6J4N491_9ACTN</name>
<sequence>WHLRRRSWHLSGLCGADWSSWSSVCSWPGTPAAGSRSGPGSRSCPSARCWWRSPWASGCYAR</sequence>
<organism evidence="1">
    <name type="scientific">uncultured Nocardioides sp</name>
    <dbReference type="NCBI Taxonomy" id="198441"/>
    <lineage>
        <taxon>Bacteria</taxon>
        <taxon>Bacillati</taxon>
        <taxon>Actinomycetota</taxon>
        <taxon>Actinomycetes</taxon>
        <taxon>Propionibacteriales</taxon>
        <taxon>Nocardioidaceae</taxon>
        <taxon>Nocardioides</taxon>
        <taxon>environmental samples</taxon>
    </lineage>
</organism>
<reference evidence="1" key="1">
    <citation type="submission" date="2020-02" db="EMBL/GenBank/DDBJ databases">
        <authorList>
            <person name="Meier V. D."/>
        </authorList>
    </citation>
    <scope>NUCLEOTIDE SEQUENCE</scope>
    <source>
        <strain evidence="1">AVDCRST_MAG60</strain>
    </source>
</reference>
<accession>A0A6J4N491</accession>
<evidence type="ECO:0000313" key="1">
    <source>
        <dbReference type="EMBL" id="CAA9377524.1"/>
    </source>
</evidence>
<dbReference type="AlphaFoldDB" id="A0A6J4N491"/>
<protein>
    <submittedName>
        <fullName evidence="1">Uncharacterized protein</fullName>
    </submittedName>
</protein>